<protein>
    <submittedName>
        <fullName evidence="9">ComEC family competence protein</fullName>
    </submittedName>
</protein>
<feature type="transmembrane region" description="Helical" evidence="6">
    <location>
        <begin position="30"/>
        <end position="49"/>
    </location>
</feature>
<dbReference type="EMBL" id="RJUG01000004">
    <property type="protein sequence ID" value="ROI08254.1"/>
    <property type="molecule type" value="Genomic_DNA"/>
</dbReference>
<evidence type="ECO:0000256" key="5">
    <source>
        <dbReference type="ARBA" id="ARBA00023136"/>
    </source>
</evidence>
<evidence type="ECO:0000256" key="3">
    <source>
        <dbReference type="ARBA" id="ARBA00022692"/>
    </source>
</evidence>
<feature type="transmembrane region" description="Helical" evidence="6">
    <location>
        <begin position="491"/>
        <end position="508"/>
    </location>
</feature>
<evidence type="ECO:0000256" key="1">
    <source>
        <dbReference type="ARBA" id="ARBA00004651"/>
    </source>
</evidence>
<feature type="transmembrane region" description="Helical" evidence="6">
    <location>
        <begin position="340"/>
        <end position="359"/>
    </location>
</feature>
<feature type="domain" description="DUF4131" evidence="8">
    <location>
        <begin position="30"/>
        <end position="173"/>
    </location>
</feature>
<dbReference type="InterPro" id="IPR025405">
    <property type="entry name" value="DUF4131"/>
</dbReference>
<evidence type="ECO:0000313" key="9">
    <source>
        <dbReference type="EMBL" id="ROI08254.1"/>
    </source>
</evidence>
<feature type="transmembrane region" description="Helical" evidence="6">
    <location>
        <begin position="56"/>
        <end position="74"/>
    </location>
</feature>
<dbReference type="InterPro" id="IPR052159">
    <property type="entry name" value="Competence_DNA_uptake"/>
</dbReference>
<feature type="transmembrane region" description="Helical" evidence="6">
    <location>
        <begin position="237"/>
        <end position="258"/>
    </location>
</feature>
<keyword evidence="5 6" id="KW-0472">Membrane</keyword>
<comment type="caution">
    <text evidence="9">The sequence shown here is derived from an EMBL/GenBank/DDBJ whole genome shotgun (WGS) entry which is preliminary data.</text>
</comment>
<gene>
    <name evidence="9" type="ORF">EGI11_11485</name>
</gene>
<dbReference type="PANTHER" id="PTHR30619">
    <property type="entry name" value="DNA INTERNALIZATION/COMPETENCE PROTEIN COMEC/REC2"/>
    <property type="match status" value="1"/>
</dbReference>
<evidence type="ECO:0000259" key="7">
    <source>
        <dbReference type="Pfam" id="PF03772"/>
    </source>
</evidence>
<proteinExistence type="predicted"/>
<reference evidence="10" key="1">
    <citation type="submission" date="2018-11" db="EMBL/GenBank/DDBJ databases">
        <title>Proposal to divide the Flavobacteriaceae and reorganize its genera based on Amino Acid Identity values calculated from whole genome sequences.</title>
        <authorList>
            <person name="Nicholson A.C."/>
            <person name="Gulvik C.A."/>
            <person name="Whitney A.M."/>
            <person name="Humrighouse B.W."/>
            <person name="Bell M."/>
            <person name="Holmens B."/>
            <person name="Steigerwalt A."/>
            <person name="Villarma A."/>
            <person name="Sheth M."/>
            <person name="Batra D."/>
            <person name="Pryor J."/>
            <person name="Bernardet J.-F."/>
            <person name="Hugo C."/>
            <person name="Kampfer P."/>
            <person name="Newman J."/>
            <person name="Mcquiston J.R."/>
        </authorList>
    </citation>
    <scope>NUCLEOTIDE SEQUENCE [LARGE SCALE GENOMIC DNA]</scope>
    <source>
        <strain evidence="10">H3056</strain>
    </source>
</reference>
<keyword evidence="4 6" id="KW-1133">Transmembrane helix</keyword>
<feature type="transmembrane region" description="Helical" evidence="6">
    <location>
        <begin position="412"/>
        <end position="436"/>
    </location>
</feature>
<keyword evidence="2" id="KW-1003">Cell membrane</keyword>
<organism evidence="9 10">
    <name type="scientific">Kaistella daneshvariae</name>
    <dbReference type="NCBI Taxonomy" id="2487074"/>
    <lineage>
        <taxon>Bacteria</taxon>
        <taxon>Pseudomonadati</taxon>
        <taxon>Bacteroidota</taxon>
        <taxon>Flavobacteriia</taxon>
        <taxon>Flavobacteriales</taxon>
        <taxon>Weeksellaceae</taxon>
        <taxon>Chryseobacterium group</taxon>
        <taxon>Kaistella</taxon>
    </lineage>
</organism>
<feature type="transmembrane region" description="Helical" evidence="6">
    <location>
        <begin position="371"/>
        <end position="392"/>
    </location>
</feature>
<evidence type="ECO:0000313" key="10">
    <source>
        <dbReference type="Proteomes" id="UP000270224"/>
    </source>
</evidence>
<comment type="subcellular location">
    <subcellularLocation>
        <location evidence="1">Cell membrane</location>
        <topology evidence="1">Multi-pass membrane protein</topology>
    </subcellularLocation>
</comment>
<dbReference type="GO" id="GO:0005886">
    <property type="term" value="C:plasma membrane"/>
    <property type="evidence" value="ECO:0007669"/>
    <property type="project" value="UniProtKB-SubCell"/>
</dbReference>
<dbReference type="Pfam" id="PF03772">
    <property type="entry name" value="Competence"/>
    <property type="match status" value="1"/>
</dbReference>
<dbReference type="AlphaFoldDB" id="A0A3N0WT35"/>
<evidence type="ECO:0000256" key="2">
    <source>
        <dbReference type="ARBA" id="ARBA00022475"/>
    </source>
</evidence>
<feature type="transmembrane region" description="Helical" evidence="6">
    <location>
        <begin position="270"/>
        <end position="286"/>
    </location>
</feature>
<feature type="domain" description="ComEC/Rec2-related protein" evidence="7">
    <location>
        <begin position="217"/>
        <end position="483"/>
    </location>
</feature>
<dbReference type="Proteomes" id="UP000270224">
    <property type="component" value="Unassembled WGS sequence"/>
</dbReference>
<evidence type="ECO:0000256" key="6">
    <source>
        <dbReference type="SAM" id="Phobius"/>
    </source>
</evidence>
<dbReference type="OrthoDB" id="9761531at2"/>
<accession>A0A3N0WT35</accession>
<dbReference type="NCBIfam" id="TIGR00360">
    <property type="entry name" value="ComEC_N-term"/>
    <property type="match status" value="1"/>
</dbReference>
<evidence type="ECO:0000256" key="4">
    <source>
        <dbReference type="ARBA" id="ARBA00022989"/>
    </source>
</evidence>
<feature type="transmembrane region" description="Helical" evidence="6">
    <location>
        <begin position="315"/>
        <end position="334"/>
    </location>
</feature>
<feature type="transmembrane region" description="Helical" evidence="6">
    <location>
        <begin position="457"/>
        <end position="479"/>
    </location>
</feature>
<dbReference type="PANTHER" id="PTHR30619:SF1">
    <property type="entry name" value="RECOMBINATION PROTEIN 2"/>
    <property type="match status" value="1"/>
</dbReference>
<evidence type="ECO:0000259" key="8">
    <source>
        <dbReference type="Pfam" id="PF13567"/>
    </source>
</evidence>
<dbReference type="RefSeq" id="WP_123266552.1">
    <property type="nucleotide sequence ID" value="NZ_RJUG01000004.1"/>
</dbReference>
<keyword evidence="3 6" id="KW-0812">Transmembrane</keyword>
<sequence>MQKQPLLLLCLAFILGISLQDYFAFGGKTVFTFLTLSVFSLLIFFVKSFQTFKLRPVFLALLFCSFGVFLHFLHGTKPEFPDFSGKEQVIFKLRKKLNSNDKNRRYEVTAWKNNHQFNSVLSVPKSEEALDFSHYYRAELFINPLEKPYADFQFDYGKYLARKNIYFQSYLPGSLEISPRKNLSFSEKIQQKRLEILQKIDSAKLSKPTREFTKGIILADRTEMDKAVVQDFSKSGLVHILAISGSHMAIIFWLILAILKPLFPANFRNFKIVIALLLIWSFAVFIDYGSSVVRSCIMISAYYVFILLQRKPDLLHAMALAALVILVIDTNQFFDVGFQLSFLAVFGIFWFNQPILKLLPQARNKYQKFFLNIISISISAQVATLPLVLFYFHQYSFISILANLVIIPFSELLIIFALLMTFFAAISVDISFLNVVDDFCVTTTLKAIHFFAEVDFAFFKMIPMTLLEVFVLLIIIYLLRFVLKNFSIKNSARFGYFFLIFIAVRMLLNYKAENLNETLEHHFFKEKIVSVKKGGHVNFYAGRNVDKEKVMHYIIEPYLTSRRTKSFQLIMKDRNFVYLRSEAPKNVSQR</sequence>
<dbReference type="Pfam" id="PF13567">
    <property type="entry name" value="DUF4131"/>
    <property type="match status" value="1"/>
</dbReference>
<name>A0A3N0WT35_9FLAO</name>
<dbReference type="InterPro" id="IPR004477">
    <property type="entry name" value="ComEC_N"/>
</dbReference>